<dbReference type="AlphaFoldDB" id="A0A8J7Z648"/>
<comment type="caution">
    <text evidence="2">The sequence shown here is derived from an EMBL/GenBank/DDBJ whole genome shotgun (WGS) entry which is preliminary data.</text>
</comment>
<dbReference type="Proteomes" id="UP000646053">
    <property type="component" value="Unassembled WGS sequence"/>
</dbReference>
<proteinExistence type="predicted"/>
<feature type="transmembrane region" description="Helical" evidence="1">
    <location>
        <begin position="43"/>
        <end position="65"/>
    </location>
</feature>
<evidence type="ECO:0000256" key="1">
    <source>
        <dbReference type="SAM" id="Phobius"/>
    </source>
</evidence>
<protein>
    <submittedName>
        <fullName evidence="2">Uncharacterized protein</fullName>
    </submittedName>
</protein>
<keyword evidence="1" id="KW-0472">Membrane</keyword>
<dbReference type="EMBL" id="WVIE01000019">
    <property type="protein sequence ID" value="NDJ18788.1"/>
    <property type="molecule type" value="Genomic_DNA"/>
</dbReference>
<dbReference type="RefSeq" id="WP_162424308.1">
    <property type="nucleotide sequence ID" value="NZ_WVIE01000019.1"/>
</dbReference>
<keyword evidence="1" id="KW-0812">Transmembrane</keyword>
<keyword evidence="1" id="KW-1133">Transmembrane helix</keyword>
<feature type="transmembrane region" description="Helical" evidence="1">
    <location>
        <begin position="136"/>
        <end position="159"/>
    </location>
</feature>
<accession>A0A8J7Z648</accession>
<organism evidence="2 3">
    <name type="scientific">Myxacorys almedinensis A</name>
    <dbReference type="NCBI Taxonomy" id="2690445"/>
    <lineage>
        <taxon>Bacteria</taxon>
        <taxon>Bacillati</taxon>
        <taxon>Cyanobacteriota</taxon>
        <taxon>Cyanophyceae</taxon>
        <taxon>Leptolyngbyales</taxon>
        <taxon>Leptolyngbyaceae</taxon>
        <taxon>Myxacorys</taxon>
        <taxon>Myxacorys almedinensis</taxon>
    </lineage>
</organism>
<evidence type="ECO:0000313" key="3">
    <source>
        <dbReference type="Proteomes" id="UP000646053"/>
    </source>
</evidence>
<feature type="transmembrane region" description="Helical" evidence="1">
    <location>
        <begin position="77"/>
        <end position="100"/>
    </location>
</feature>
<feature type="transmembrane region" description="Helical" evidence="1">
    <location>
        <begin position="165"/>
        <end position="185"/>
    </location>
</feature>
<gene>
    <name evidence="2" type="ORF">GS601_16070</name>
</gene>
<evidence type="ECO:0000313" key="2">
    <source>
        <dbReference type="EMBL" id="NDJ18788.1"/>
    </source>
</evidence>
<reference evidence="2" key="1">
    <citation type="submission" date="2019-12" db="EMBL/GenBank/DDBJ databases">
        <title>High-Quality draft genome sequences of three cyanobacteria isolated from the limestone walls of the Old Cathedral of Coimbra.</title>
        <authorList>
            <person name="Tiago I."/>
            <person name="Soares F."/>
            <person name="Portugal A."/>
        </authorList>
    </citation>
    <scope>NUCLEOTIDE SEQUENCE</scope>
    <source>
        <strain evidence="2">A</strain>
    </source>
</reference>
<sequence>MAEQPVNRDEFLDQAFKKDELQCILEEYKSLRAEAQARMGHRVTLLTSSTATAGVLLGLALNILNSNTINARYSTEILLLVPLTTCLFGLLTTYHTALIYDMADYLKLLEIRVNRVYPLVMGWYASSNGSQFPEIFWIWHLPMMLITLAPSTVAVLLFFLCDPTWNAQTVVLFVIDSILLFYFVTEYLSKVWKRKTYRHETTRKWATQMHERGLLPDDRFVPYGAGLLESAPNKRKPKR</sequence>
<keyword evidence="3" id="KW-1185">Reference proteome</keyword>
<name>A0A8J7Z648_9CYAN</name>